<reference evidence="5 6" key="1">
    <citation type="submission" date="2021-06" db="EMBL/GenBank/DDBJ databases">
        <title>New haloarchaea isolates fom saline soil.</title>
        <authorList>
            <person name="Duran-Viseras A."/>
            <person name="Sanchez-Porro C.S."/>
            <person name="Ventosa A."/>
        </authorList>
    </citation>
    <scope>NUCLEOTIDE SEQUENCE [LARGE SCALE GENOMIC DNA]</scope>
    <source>
        <strain evidence="5 6">JCM 183640</strain>
    </source>
</reference>
<dbReference type="NCBIfam" id="NF046090">
    <property type="entry name" value="halo_gas_GvpJ"/>
    <property type="match status" value="1"/>
</dbReference>
<dbReference type="PROSITE" id="PS00234">
    <property type="entry name" value="GAS_VESICLE_A_1"/>
    <property type="match status" value="1"/>
</dbReference>
<dbReference type="RefSeq" id="WP_162318744.1">
    <property type="nucleotide sequence ID" value="NZ_JAHQXF010000003.1"/>
</dbReference>
<dbReference type="GO" id="GO:0012506">
    <property type="term" value="C:vesicle membrane"/>
    <property type="evidence" value="ECO:0007669"/>
    <property type="project" value="InterPro"/>
</dbReference>
<evidence type="ECO:0000313" key="6">
    <source>
        <dbReference type="Proteomes" id="UP000766550"/>
    </source>
</evidence>
<feature type="region of interest" description="Disordered" evidence="4">
    <location>
        <begin position="60"/>
        <end position="175"/>
    </location>
</feature>
<dbReference type="GO" id="GO:0005198">
    <property type="term" value="F:structural molecule activity"/>
    <property type="evidence" value="ECO:0007669"/>
    <property type="project" value="InterPro"/>
</dbReference>
<dbReference type="InterPro" id="IPR000638">
    <property type="entry name" value="Gas-vesicle_GvpA-like"/>
</dbReference>
<dbReference type="PANTHER" id="PTHR35344:SF4">
    <property type="entry name" value="GAS VESICLE PROTEIN A1"/>
    <property type="match status" value="1"/>
</dbReference>
<feature type="compositionally biased region" description="Acidic residues" evidence="4">
    <location>
        <begin position="141"/>
        <end position="175"/>
    </location>
</feature>
<sequence length="175" mass="17859">MPSAGPTRSSADLADVVELLLDKGLVINADIAVSVGDTELLGIQIRAAVASFETAAQYGLEFPEGTDQERIERAANQGRLGPPSDTSDDDDDAAERPDVSPGSHPKQIQVAQSSAGSPGGPAEESDAADDADEPTGASGESADETTDEPAADDADGDATADQTTADETEDEDDDD</sequence>
<dbReference type="AlphaFoldDB" id="A0A8J8C8G5"/>
<dbReference type="GO" id="GO:0031411">
    <property type="term" value="C:gas vesicle"/>
    <property type="evidence" value="ECO:0007669"/>
    <property type="project" value="UniProtKB-SubCell"/>
</dbReference>
<feature type="compositionally biased region" description="Acidic residues" evidence="4">
    <location>
        <begin position="123"/>
        <end position="133"/>
    </location>
</feature>
<dbReference type="InterPro" id="IPR050530">
    <property type="entry name" value="GvpA"/>
</dbReference>
<dbReference type="PANTHER" id="PTHR35344">
    <property type="entry name" value="GAS VESICLE STRUCTURAL PROTEIN 2-RELATED"/>
    <property type="match status" value="1"/>
</dbReference>
<dbReference type="PROSITE" id="PS00669">
    <property type="entry name" value="GAS_VESICLE_A_2"/>
    <property type="match status" value="1"/>
</dbReference>
<organism evidence="5 6">
    <name type="scientific">Haloarcula limicola</name>
    <dbReference type="NCBI Taxonomy" id="1429915"/>
    <lineage>
        <taxon>Archaea</taxon>
        <taxon>Methanobacteriati</taxon>
        <taxon>Methanobacteriota</taxon>
        <taxon>Stenosarchaea group</taxon>
        <taxon>Halobacteria</taxon>
        <taxon>Halobacteriales</taxon>
        <taxon>Haloarculaceae</taxon>
        <taxon>Haloarcula</taxon>
    </lineage>
</organism>
<protein>
    <submittedName>
        <fullName evidence="5">Gas vesicle protein</fullName>
    </submittedName>
</protein>
<evidence type="ECO:0000256" key="1">
    <source>
        <dbReference type="ARBA" id="ARBA00022987"/>
    </source>
</evidence>
<comment type="subcellular location">
    <subcellularLocation>
        <location evidence="2">Gas vesicle</location>
    </subcellularLocation>
</comment>
<dbReference type="InterPro" id="IPR018493">
    <property type="entry name" value="GvpA-like_CS"/>
</dbReference>
<comment type="similarity">
    <text evidence="3">Belongs to the gas vesicle GvpA family.</text>
</comment>
<gene>
    <name evidence="5" type="ORF">KTS45_17755</name>
</gene>
<dbReference type="Proteomes" id="UP000766550">
    <property type="component" value="Unassembled WGS sequence"/>
</dbReference>
<accession>A0A8J8C8G5</accession>
<name>A0A8J8C8G5_9EURY</name>
<keyword evidence="6" id="KW-1185">Reference proteome</keyword>
<keyword evidence="1" id="KW-0304">Gas vesicle</keyword>
<dbReference type="Pfam" id="PF00741">
    <property type="entry name" value="Gas_vesicle"/>
    <property type="match status" value="1"/>
</dbReference>
<evidence type="ECO:0000256" key="3">
    <source>
        <dbReference type="ARBA" id="ARBA00035646"/>
    </source>
</evidence>
<evidence type="ECO:0000313" key="5">
    <source>
        <dbReference type="EMBL" id="MBV0926053.1"/>
    </source>
</evidence>
<dbReference type="EMBL" id="JAHQXF010000003">
    <property type="protein sequence ID" value="MBV0926053.1"/>
    <property type="molecule type" value="Genomic_DNA"/>
</dbReference>
<dbReference type="OrthoDB" id="170622at2157"/>
<evidence type="ECO:0000256" key="4">
    <source>
        <dbReference type="SAM" id="MobiDB-lite"/>
    </source>
</evidence>
<comment type="caution">
    <text evidence="5">The sequence shown here is derived from an EMBL/GenBank/DDBJ whole genome shotgun (WGS) entry which is preliminary data.</text>
</comment>
<proteinExistence type="inferred from homology"/>
<evidence type="ECO:0000256" key="2">
    <source>
        <dbReference type="ARBA" id="ARBA00035108"/>
    </source>
</evidence>